<comment type="caution">
    <text evidence="2">The sequence shown here is derived from an EMBL/GenBank/DDBJ whole genome shotgun (WGS) entry which is preliminary data.</text>
</comment>
<accession>A0AA86QIR9</accession>
<keyword evidence="4" id="KW-1185">Reference proteome</keyword>
<evidence type="ECO:0000256" key="1">
    <source>
        <dbReference type="SAM" id="MobiDB-lite"/>
    </source>
</evidence>
<feature type="compositionally biased region" description="Polar residues" evidence="1">
    <location>
        <begin position="176"/>
        <end position="195"/>
    </location>
</feature>
<feature type="compositionally biased region" description="Low complexity" evidence="1">
    <location>
        <begin position="228"/>
        <end position="239"/>
    </location>
</feature>
<dbReference type="AlphaFoldDB" id="A0AA86QIR9"/>
<protein>
    <submittedName>
        <fullName evidence="3">Hypothetical_protein</fullName>
    </submittedName>
</protein>
<name>A0AA86QIR9_9EUKA</name>
<gene>
    <name evidence="2" type="ORF">HINF_LOCUS42968</name>
    <name evidence="3" type="ORF">HINF_LOCUS5153</name>
</gene>
<sequence length="260" mass="30102">MNKKKPDVELIIKGQKVYLDIGISFDPKRYYQTKQSHYASMLDQDGNPIKVIPIIIGKNCTIHTKSREFLEELDLNIENVYEEIGNLLAVYYASCAEEIYKRKQVKRDEVNNLPEVRNVNLTNNRFAELVSDEVQIKEKSEHQAILEYLKEQQKLQKPMQKGDKAKKKRKPDDPPESQTLSETVSDQHLNETSDSLNSSIQINQNEILLSLTPAIQEEIQMELRMPKKQQQQKSSPNNKTCKLPSKEKRPQKIANKIVNL</sequence>
<organism evidence="2">
    <name type="scientific">Hexamita inflata</name>
    <dbReference type="NCBI Taxonomy" id="28002"/>
    <lineage>
        <taxon>Eukaryota</taxon>
        <taxon>Metamonada</taxon>
        <taxon>Diplomonadida</taxon>
        <taxon>Hexamitidae</taxon>
        <taxon>Hexamitinae</taxon>
        <taxon>Hexamita</taxon>
    </lineage>
</organism>
<evidence type="ECO:0000313" key="3">
    <source>
        <dbReference type="EMBL" id="CAL5979006.1"/>
    </source>
</evidence>
<dbReference type="EMBL" id="CAXDID020000010">
    <property type="protein sequence ID" value="CAL5979006.1"/>
    <property type="molecule type" value="Genomic_DNA"/>
</dbReference>
<dbReference type="EMBL" id="CATOUU010000865">
    <property type="protein sequence ID" value="CAI9955323.1"/>
    <property type="molecule type" value="Genomic_DNA"/>
</dbReference>
<feature type="region of interest" description="Disordered" evidence="1">
    <location>
        <begin position="152"/>
        <end position="195"/>
    </location>
</feature>
<proteinExistence type="predicted"/>
<feature type="region of interest" description="Disordered" evidence="1">
    <location>
        <begin position="224"/>
        <end position="260"/>
    </location>
</feature>
<evidence type="ECO:0000313" key="4">
    <source>
        <dbReference type="Proteomes" id="UP001642409"/>
    </source>
</evidence>
<reference evidence="2" key="1">
    <citation type="submission" date="2023-06" db="EMBL/GenBank/DDBJ databases">
        <authorList>
            <person name="Kurt Z."/>
        </authorList>
    </citation>
    <scope>NUCLEOTIDE SEQUENCE</scope>
</reference>
<reference evidence="3 4" key="2">
    <citation type="submission" date="2024-07" db="EMBL/GenBank/DDBJ databases">
        <authorList>
            <person name="Akdeniz Z."/>
        </authorList>
    </citation>
    <scope>NUCLEOTIDE SEQUENCE [LARGE SCALE GENOMIC DNA]</scope>
</reference>
<evidence type="ECO:0000313" key="2">
    <source>
        <dbReference type="EMBL" id="CAI9955323.1"/>
    </source>
</evidence>
<dbReference type="Proteomes" id="UP001642409">
    <property type="component" value="Unassembled WGS sequence"/>
</dbReference>